<dbReference type="EMBL" id="HBFQ01035005">
    <property type="protein sequence ID" value="CAD8850340.1"/>
    <property type="molecule type" value="Transcribed_RNA"/>
</dbReference>
<gene>
    <name evidence="1" type="ORF">NSCI0253_LOCUS24690</name>
</gene>
<dbReference type="AlphaFoldDB" id="A0A7S1F7T8"/>
<sequence length="229" mass="25066">MEDHATEVEAMERDFMERIIRALLRCLRDDAPAVLIRGVSSCMSQSGLASVERACQSPQVIVGGGDQRVHFELSALESLSAWDLRLSVRKFGFKTCIIIPTVDGELCDVDPMPVICSDSSSLVKGCTVRFTLSLFGSELLVDVLQLQNELKVVDDEGKQLVSPRGTLQLKRSWQSKGRFLVRLGGSCLGACARGCVEGLIVALGQVVVMLGLPLLKTKFIAKRWKRKSG</sequence>
<evidence type="ECO:0000313" key="1">
    <source>
        <dbReference type="EMBL" id="CAD8850340.1"/>
    </source>
</evidence>
<reference evidence="1" key="1">
    <citation type="submission" date="2021-01" db="EMBL/GenBank/DDBJ databases">
        <authorList>
            <person name="Corre E."/>
            <person name="Pelletier E."/>
            <person name="Niang G."/>
            <person name="Scheremetjew M."/>
            <person name="Finn R."/>
            <person name="Kale V."/>
            <person name="Holt S."/>
            <person name="Cochrane G."/>
            <person name="Meng A."/>
            <person name="Brown T."/>
            <person name="Cohen L."/>
        </authorList>
    </citation>
    <scope>NUCLEOTIDE SEQUENCE</scope>
</reference>
<protein>
    <submittedName>
        <fullName evidence="1">Uncharacterized protein</fullName>
    </submittedName>
</protein>
<organism evidence="1">
    <name type="scientific">Noctiluca scintillans</name>
    <name type="common">Sea sparkle</name>
    <name type="synonym">Red tide dinoflagellate</name>
    <dbReference type="NCBI Taxonomy" id="2966"/>
    <lineage>
        <taxon>Eukaryota</taxon>
        <taxon>Sar</taxon>
        <taxon>Alveolata</taxon>
        <taxon>Dinophyceae</taxon>
        <taxon>Noctilucales</taxon>
        <taxon>Noctilucaceae</taxon>
        <taxon>Noctiluca</taxon>
    </lineage>
</organism>
<name>A0A7S1F7T8_NOCSC</name>
<proteinExistence type="predicted"/>
<accession>A0A7S1F7T8</accession>